<evidence type="ECO:0000313" key="9">
    <source>
        <dbReference type="EMBL" id="CAF1511626.1"/>
    </source>
</evidence>
<accession>A0A814YHP4</accession>
<proteinExistence type="inferred from homology"/>
<dbReference type="Pfam" id="PF03133">
    <property type="entry name" value="TTL"/>
    <property type="match status" value="1"/>
</dbReference>
<evidence type="ECO:0000256" key="1">
    <source>
        <dbReference type="ARBA" id="ARBA00004141"/>
    </source>
</evidence>
<keyword evidence="4 5" id="KW-0472">Membrane</keyword>
<evidence type="ECO:0000313" key="7">
    <source>
        <dbReference type="EMBL" id="CAF1229680.1"/>
    </source>
</evidence>
<gene>
    <name evidence="9" type="ORF">JXQ802_LOCUS41031</name>
    <name evidence="7" type="ORF">PYM288_LOCUS26318</name>
    <name evidence="8" type="ORF">RFH988_LOCUS27057</name>
</gene>
<dbReference type="Pfam" id="PF01027">
    <property type="entry name" value="Bax1-I"/>
    <property type="match status" value="1"/>
</dbReference>
<feature type="transmembrane region" description="Helical" evidence="5">
    <location>
        <begin position="210"/>
        <end position="230"/>
    </location>
</feature>
<dbReference type="EMBL" id="CAJNOO010002239">
    <property type="protein sequence ID" value="CAF1248735.1"/>
    <property type="molecule type" value="Genomic_DNA"/>
</dbReference>
<feature type="transmembrane region" description="Helical" evidence="5">
    <location>
        <begin position="153"/>
        <end position="172"/>
    </location>
</feature>
<dbReference type="Proteomes" id="UP000663882">
    <property type="component" value="Unassembled WGS sequence"/>
</dbReference>
<sequence>MSQSQNMDNPPYPPYAGYQPYPTQQPSGYIPCPTQPGVVYSQTEIPFQPPPVLPRPNFDKDDEQGGGQWGNFTGLESKKIRSVFIRKVYAILMIQLAVTFGLIALFQFTPSIHAYVRSPDGQWLYFTSYVVFMVTYIVMVCSKNAGRRFPLNLILLGILTLSMGYMMGMISAHYEIESILIAVGITTFVCLGVTLFSFQTKYDLTSCLGILFVMSLALFGFGIVCIFTYSRLMYTIYAGLGAVLFSIFLAVDTQLIIGGKRHEISAEDHVFASLMLYIDVYCEDHQIDNTWIVKPISLTHSIDTPITSLFDMIIRLPESGSKIACKYVSNPFCT</sequence>
<comment type="subcellular location">
    <subcellularLocation>
        <location evidence="1">Membrane</location>
        <topology evidence="1">Multi-pass membrane protein</topology>
    </subcellularLocation>
</comment>
<evidence type="ECO:0000313" key="10">
    <source>
        <dbReference type="Proteomes" id="UP000663854"/>
    </source>
</evidence>
<keyword evidence="3 5" id="KW-1133">Transmembrane helix</keyword>
<dbReference type="Proteomes" id="UP000663870">
    <property type="component" value="Unassembled WGS sequence"/>
</dbReference>
<dbReference type="AlphaFoldDB" id="A0A814YHP4"/>
<organism evidence="7 10">
    <name type="scientific">Rotaria sordida</name>
    <dbReference type="NCBI Taxonomy" id="392033"/>
    <lineage>
        <taxon>Eukaryota</taxon>
        <taxon>Metazoa</taxon>
        <taxon>Spiralia</taxon>
        <taxon>Gnathifera</taxon>
        <taxon>Rotifera</taxon>
        <taxon>Eurotatoria</taxon>
        <taxon>Bdelloidea</taxon>
        <taxon>Philodinida</taxon>
        <taxon>Philodinidae</taxon>
        <taxon>Rotaria</taxon>
    </lineage>
</organism>
<dbReference type="GO" id="GO:2001234">
    <property type="term" value="P:negative regulation of apoptotic signaling pathway"/>
    <property type="evidence" value="ECO:0007669"/>
    <property type="project" value="TreeGrafter"/>
</dbReference>
<feature type="region of interest" description="Disordered" evidence="6">
    <location>
        <begin position="1"/>
        <end position="35"/>
    </location>
</feature>
<comment type="similarity">
    <text evidence="5">Belongs to the BI1 family.</text>
</comment>
<evidence type="ECO:0000256" key="2">
    <source>
        <dbReference type="ARBA" id="ARBA00022692"/>
    </source>
</evidence>
<dbReference type="Proteomes" id="UP000663854">
    <property type="component" value="Unassembled WGS sequence"/>
</dbReference>
<feature type="transmembrane region" description="Helical" evidence="5">
    <location>
        <begin position="123"/>
        <end position="141"/>
    </location>
</feature>
<evidence type="ECO:0000313" key="8">
    <source>
        <dbReference type="EMBL" id="CAF1248735.1"/>
    </source>
</evidence>
<feature type="transmembrane region" description="Helical" evidence="5">
    <location>
        <begin position="178"/>
        <end position="198"/>
    </location>
</feature>
<dbReference type="PANTHER" id="PTHR23291">
    <property type="entry name" value="BAX INHIBITOR-RELATED"/>
    <property type="match status" value="1"/>
</dbReference>
<keyword evidence="2 5" id="KW-0812">Transmembrane</keyword>
<keyword evidence="11" id="KW-1185">Reference proteome</keyword>
<dbReference type="OrthoDB" id="7933078at2759"/>
<protein>
    <submittedName>
        <fullName evidence="7">Uncharacterized protein</fullName>
    </submittedName>
</protein>
<dbReference type="InterPro" id="IPR006214">
    <property type="entry name" value="Bax_inhibitor_1-related"/>
</dbReference>
<dbReference type="GO" id="GO:0016020">
    <property type="term" value="C:membrane"/>
    <property type="evidence" value="ECO:0007669"/>
    <property type="project" value="UniProtKB-SubCell"/>
</dbReference>
<dbReference type="GO" id="GO:0005794">
    <property type="term" value="C:Golgi apparatus"/>
    <property type="evidence" value="ECO:0007669"/>
    <property type="project" value="TreeGrafter"/>
</dbReference>
<dbReference type="InterPro" id="IPR004344">
    <property type="entry name" value="TTL/TTLL_fam"/>
</dbReference>
<dbReference type="GO" id="GO:0005783">
    <property type="term" value="C:endoplasmic reticulum"/>
    <property type="evidence" value="ECO:0007669"/>
    <property type="project" value="TreeGrafter"/>
</dbReference>
<evidence type="ECO:0000256" key="3">
    <source>
        <dbReference type="ARBA" id="ARBA00022989"/>
    </source>
</evidence>
<name>A0A814YHP4_9BILA</name>
<feature type="transmembrane region" description="Helical" evidence="5">
    <location>
        <begin position="88"/>
        <end position="108"/>
    </location>
</feature>
<feature type="compositionally biased region" description="Low complexity" evidence="6">
    <location>
        <begin position="15"/>
        <end position="26"/>
    </location>
</feature>
<evidence type="ECO:0000256" key="5">
    <source>
        <dbReference type="RuleBase" id="RU004379"/>
    </source>
</evidence>
<dbReference type="PANTHER" id="PTHR23291:SF127">
    <property type="entry name" value="PROTEIN LIFEGUARD 1-LIKE"/>
    <property type="match status" value="1"/>
</dbReference>
<evidence type="ECO:0000256" key="4">
    <source>
        <dbReference type="ARBA" id="ARBA00023136"/>
    </source>
</evidence>
<dbReference type="EMBL" id="CAJNOH010001557">
    <property type="protein sequence ID" value="CAF1229680.1"/>
    <property type="molecule type" value="Genomic_DNA"/>
</dbReference>
<comment type="caution">
    <text evidence="7">The sequence shown here is derived from an EMBL/GenBank/DDBJ whole genome shotgun (WGS) entry which is preliminary data.</text>
</comment>
<dbReference type="EMBL" id="CAJNOL010002559">
    <property type="protein sequence ID" value="CAF1511626.1"/>
    <property type="molecule type" value="Genomic_DNA"/>
</dbReference>
<evidence type="ECO:0000313" key="11">
    <source>
        <dbReference type="Proteomes" id="UP000663870"/>
    </source>
</evidence>
<evidence type="ECO:0000256" key="6">
    <source>
        <dbReference type="SAM" id="MobiDB-lite"/>
    </source>
</evidence>
<reference evidence="7" key="1">
    <citation type="submission" date="2021-02" db="EMBL/GenBank/DDBJ databases">
        <authorList>
            <person name="Nowell W R."/>
        </authorList>
    </citation>
    <scope>NUCLEOTIDE SEQUENCE</scope>
</reference>
<feature type="transmembrane region" description="Helical" evidence="5">
    <location>
        <begin position="236"/>
        <end position="257"/>
    </location>
</feature>
<dbReference type="CDD" id="cd10428">
    <property type="entry name" value="LFG_like"/>
    <property type="match status" value="1"/>
</dbReference>